<comment type="caution">
    <text evidence="2">The sequence shown here is derived from an EMBL/GenBank/DDBJ whole genome shotgun (WGS) entry which is preliminary data.</text>
</comment>
<name>A0A0P8CIA3_9EURY</name>
<dbReference type="EMBL" id="LKCM01000223">
    <property type="protein sequence ID" value="KPQ42542.1"/>
    <property type="molecule type" value="Genomic_DNA"/>
</dbReference>
<proteinExistence type="predicted"/>
<protein>
    <submittedName>
        <fullName evidence="2">Uncharacterized protein</fullName>
    </submittedName>
</protein>
<dbReference type="AlphaFoldDB" id="A0A0P8CIA3"/>
<feature type="compositionally biased region" description="Basic and acidic residues" evidence="1">
    <location>
        <begin position="1"/>
        <end position="13"/>
    </location>
</feature>
<feature type="region of interest" description="Disordered" evidence="1">
    <location>
        <begin position="1"/>
        <end position="20"/>
    </location>
</feature>
<reference evidence="2 3" key="1">
    <citation type="submission" date="2015-09" db="EMBL/GenBank/DDBJ databases">
        <title>A metagenomics-based metabolic model of nitrate-dependent anaerobic oxidation of methane by Methanoperedens-like archaea.</title>
        <authorList>
            <person name="Arshad A."/>
            <person name="Speth D.R."/>
            <person name="De Graaf R.M."/>
            <person name="Op Den Camp H.J."/>
            <person name="Jetten M.S."/>
            <person name="Welte C.U."/>
        </authorList>
    </citation>
    <scope>NUCLEOTIDE SEQUENCE [LARGE SCALE GENOMIC DNA]</scope>
</reference>
<dbReference type="Proteomes" id="UP000050360">
    <property type="component" value="Unassembled WGS sequence"/>
</dbReference>
<gene>
    <name evidence="2" type="ORF">MPEBLZ_02888</name>
</gene>
<organism evidence="2 3">
    <name type="scientific">Candidatus Methanoperedens nitratireducens</name>
    <dbReference type="NCBI Taxonomy" id="1392998"/>
    <lineage>
        <taxon>Archaea</taxon>
        <taxon>Methanobacteriati</taxon>
        <taxon>Methanobacteriota</taxon>
        <taxon>Stenosarchaea group</taxon>
        <taxon>Methanomicrobia</taxon>
        <taxon>Methanosarcinales</taxon>
        <taxon>ANME-2 cluster</taxon>
        <taxon>Candidatus Methanoperedentaceae</taxon>
        <taxon>Candidatus Methanoperedens</taxon>
    </lineage>
</organism>
<evidence type="ECO:0000313" key="2">
    <source>
        <dbReference type="EMBL" id="KPQ42542.1"/>
    </source>
</evidence>
<evidence type="ECO:0000256" key="1">
    <source>
        <dbReference type="SAM" id="MobiDB-lite"/>
    </source>
</evidence>
<evidence type="ECO:0000313" key="3">
    <source>
        <dbReference type="Proteomes" id="UP000050360"/>
    </source>
</evidence>
<sequence length="65" mass="7539">METKDKNSYKEYETESTSESSYLEVKGEIPKFEKTSITSSSSQKEELYSINKPRIKTIRAKIIND</sequence>
<accession>A0A0P8CIA3</accession>